<feature type="compositionally biased region" description="Polar residues" evidence="1">
    <location>
        <begin position="48"/>
        <end position="71"/>
    </location>
</feature>
<feature type="compositionally biased region" description="Low complexity" evidence="1">
    <location>
        <begin position="87"/>
        <end position="98"/>
    </location>
</feature>
<keyword evidence="3" id="KW-1185">Reference proteome</keyword>
<dbReference type="Proteomes" id="UP000777438">
    <property type="component" value="Unassembled WGS sequence"/>
</dbReference>
<reference evidence="2 3" key="1">
    <citation type="journal article" date="2021" name="Nat. Commun.">
        <title>Genetic determinants of endophytism in the Arabidopsis root mycobiome.</title>
        <authorList>
            <person name="Mesny F."/>
            <person name="Miyauchi S."/>
            <person name="Thiergart T."/>
            <person name="Pickel B."/>
            <person name="Atanasova L."/>
            <person name="Karlsson M."/>
            <person name="Huettel B."/>
            <person name="Barry K.W."/>
            <person name="Haridas S."/>
            <person name="Chen C."/>
            <person name="Bauer D."/>
            <person name="Andreopoulos W."/>
            <person name="Pangilinan J."/>
            <person name="LaButti K."/>
            <person name="Riley R."/>
            <person name="Lipzen A."/>
            <person name="Clum A."/>
            <person name="Drula E."/>
            <person name="Henrissat B."/>
            <person name="Kohler A."/>
            <person name="Grigoriev I.V."/>
            <person name="Martin F.M."/>
            <person name="Hacquard S."/>
        </authorList>
    </citation>
    <scope>NUCLEOTIDE SEQUENCE [LARGE SCALE GENOMIC DNA]</scope>
    <source>
        <strain evidence="2 3">MPI-CAGE-CH-0241</strain>
    </source>
</reference>
<comment type="caution">
    <text evidence="2">The sequence shown here is derived from an EMBL/GenBank/DDBJ whole genome shotgun (WGS) entry which is preliminary data.</text>
</comment>
<feature type="region of interest" description="Disordered" evidence="1">
    <location>
        <begin position="242"/>
        <end position="268"/>
    </location>
</feature>
<evidence type="ECO:0000313" key="2">
    <source>
        <dbReference type="EMBL" id="KAH6893436.1"/>
    </source>
</evidence>
<evidence type="ECO:0000256" key="1">
    <source>
        <dbReference type="SAM" id="MobiDB-lite"/>
    </source>
</evidence>
<accession>A0A9P8W8Y5</accession>
<protein>
    <submittedName>
        <fullName evidence="2">Uncharacterized protein</fullName>
    </submittedName>
</protein>
<feature type="region of interest" description="Disordered" evidence="1">
    <location>
        <begin position="1"/>
        <end position="130"/>
    </location>
</feature>
<proteinExistence type="predicted"/>
<dbReference type="AlphaFoldDB" id="A0A9P8W8Y5"/>
<sequence>MVLWTTITETKTYSVSTDEDCETETTEEHPTSTPEAPVTLVQTEERTPSSGDYDNTEISCAPRSTKTTDAESTAVYPPAEGSSGINTSTPGSGTVPTGHSEDTSKETTGSTSTTSTLSSTPDTPVPASTVIADSDGQLSTICTSKILPSNEDSSAVDSTPDTAVNTPISFYSCFNWLWNPKNPKNPKKVSEDAAPDAQGYMTQEEALQNPESYALFALAYWLSTSEKNKEYTFAISEAQLKAKPTEDESGETNDEQSTFEPGLVFRRL</sequence>
<gene>
    <name evidence="2" type="ORF">B0T10DRAFT_559427</name>
</gene>
<name>A0A9P8W8Y5_9HYPO</name>
<feature type="compositionally biased region" description="Low complexity" evidence="1">
    <location>
        <begin position="106"/>
        <end position="122"/>
    </location>
</feature>
<feature type="compositionally biased region" description="Polar residues" evidence="1">
    <location>
        <begin position="1"/>
        <end position="15"/>
    </location>
</feature>
<dbReference type="EMBL" id="JAGPYM010000006">
    <property type="protein sequence ID" value="KAH6893436.1"/>
    <property type="molecule type" value="Genomic_DNA"/>
</dbReference>
<evidence type="ECO:0000313" key="3">
    <source>
        <dbReference type="Proteomes" id="UP000777438"/>
    </source>
</evidence>
<organism evidence="2 3">
    <name type="scientific">Thelonectria olida</name>
    <dbReference type="NCBI Taxonomy" id="1576542"/>
    <lineage>
        <taxon>Eukaryota</taxon>
        <taxon>Fungi</taxon>
        <taxon>Dikarya</taxon>
        <taxon>Ascomycota</taxon>
        <taxon>Pezizomycotina</taxon>
        <taxon>Sordariomycetes</taxon>
        <taxon>Hypocreomycetidae</taxon>
        <taxon>Hypocreales</taxon>
        <taxon>Nectriaceae</taxon>
        <taxon>Thelonectria</taxon>
    </lineage>
</organism>